<sequence length="238" mass="25626">MLSPAETLRKAWPLVLAATQLACSLPTVSGFDLHPNALAHNTSDLGKRAPSTKTFHLTQHHVMTGTWSSRIVDNSVDEAKLREYAKKAYEMIPGHNPINVAAALYVPPANVFIGTIVRGGTGTTSNNAANVYFKDTFIDNTPTIKAQIQGQQARVPGDSPYHAEVMANAVYEQFRRGTFDKVLQAGEQFPVGSMIVTYGRPRAIHGAGPVPACNYGPSSTSTSCKEIEAYLGVEAKNP</sequence>
<gene>
    <name evidence="2" type="ORF">EJ08DRAFT_32370</name>
</gene>
<protein>
    <submittedName>
        <fullName evidence="2">Uncharacterized protein</fullName>
    </submittedName>
</protein>
<name>A0A9P4TTL4_9PEZI</name>
<accession>A0A9P4TTL4</accession>
<dbReference type="Proteomes" id="UP000800235">
    <property type="component" value="Unassembled WGS sequence"/>
</dbReference>
<keyword evidence="3" id="KW-1185">Reference proteome</keyword>
<feature type="signal peptide" evidence="1">
    <location>
        <begin position="1"/>
        <end position="30"/>
    </location>
</feature>
<organism evidence="2 3">
    <name type="scientific">Tothia fuscella</name>
    <dbReference type="NCBI Taxonomy" id="1048955"/>
    <lineage>
        <taxon>Eukaryota</taxon>
        <taxon>Fungi</taxon>
        <taxon>Dikarya</taxon>
        <taxon>Ascomycota</taxon>
        <taxon>Pezizomycotina</taxon>
        <taxon>Dothideomycetes</taxon>
        <taxon>Pleosporomycetidae</taxon>
        <taxon>Venturiales</taxon>
        <taxon>Cylindrosympodiaceae</taxon>
        <taxon>Tothia</taxon>
    </lineage>
</organism>
<evidence type="ECO:0000313" key="2">
    <source>
        <dbReference type="EMBL" id="KAF2420010.1"/>
    </source>
</evidence>
<dbReference type="EMBL" id="MU007114">
    <property type="protein sequence ID" value="KAF2420010.1"/>
    <property type="molecule type" value="Genomic_DNA"/>
</dbReference>
<dbReference type="AlphaFoldDB" id="A0A9P4TTL4"/>
<evidence type="ECO:0000256" key="1">
    <source>
        <dbReference type="SAM" id="SignalP"/>
    </source>
</evidence>
<reference evidence="2" key="1">
    <citation type="journal article" date="2020" name="Stud. Mycol.">
        <title>101 Dothideomycetes genomes: a test case for predicting lifestyles and emergence of pathogens.</title>
        <authorList>
            <person name="Haridas S."/>
            <person name="Albert R."/>
            <person name="Binder M."/>
            <person name="Bloem J."/>
            <person name="Labutti K."/>
            <person name="Salamov A."/>
            <person name="Andreopoulos B."/>
            <person name="Baker S."/>
            <person name="Barry K."/>
            <person name="Bills G."/>
            <person name="Bluhm B."/>
            <person name="Cannon C."/>
            <person name="Castanera R."/>
            <person name="Culley D."/>
            <person name="Daum C."/>
            <person name="Ezra D."/>
            <person name="Gonzalez J."/>
            <person name="Henrissat B."/>
            <person name="Kuo A."/>
            <person name="Liang C."/>
            <person name="Lipzen A."/>
            <person name="Lutzoni F."/>
            <person name="Magnuson J."/>
            <person name="Mondo S."/>
            <person name="Nolan M."/>
            <person name="Ohm R."/>
            <person name="Pangilinan J."/>
            <person name="Park H.-J."/>
            <person name="Ramirez L."/>
            <person name="Alfaro M."/>
            <person name="Sun H."/>
            <person name="Tritt A."/>
            <person name="Yoshinaga Y."/>
            <person name="Zwiers L.-H."/>
            <person name="Turgeon B."/>
            <person name="Goodwin S."/>
            <person name="Spatafora J."/>
            <person name="Crous P."/>
            <person name="Grigoriev I."/>
        </authorList>
    </citation>
    <scope>NUCLEOTIDE SEQUENCE</scope>
    <source>
        <strain evidence="2">CBS 130266</strain>
    </source>
</reference>
<comment type="caution">
    <text evidence="2">The sequence shown here is derived from an EMBL/GenBank/DDBJ whole genome shotgun (WGS) entry which is preliminary data.</text>
</comment>
<evidence type="ECO:0000313" key="3">
    <source>
        <dbReference type="Proteomes" id="UP000800235"/>
    </source>
</evidence>
<keyword evidence="1" id="KW-0732">Signal</keyword>
<proteinExistence type="predicted"/>
<feature type="chain" id="PRO_5040203652" evidence="1">
    <location>
        <begin position="31"/>
        <end position="238"/>
    </location>
</feature>